<gene>
    <name evidence="3" type="ORF">B9Z19DRAFT_1131175</name>
</gene>
<dbReference type="Proteomes" id="UP000244722">
    <property type="component" value="Unassembled WGS sequence"/>
</dbReference>
<comment type="caution">
    <text evidence="3">The sequence shown here is derived from an EMBL/GenBank/DDBJ whole genome shotgun (WGS) entry which is preliminary data.</text>
</comment>
<evidence type="ECO:0000313" key="4">
    <source>
        <dbReference type="Proteomes" id="UP000244722"/>
    </source>
</evidence>
<dbReference type="InterPro" id="IPR006073">
    <property type="entry name" value="GTP-bd"/>
</dbReference>
<evidence type="ECO:0000259" key="2">
    <source>
        <dbReference type="Pfam" id="PF01926"/>
    </source>
</evidence>
<dbReference type="EMBL" id="NESQ01000227">
    <property type="protein sequence ID" value="PUU75515.1"/>
    <property type="molecule type" value="Genomic_DNA"/>
</dbReference>
<accession>A0A2T6ZJ51</accession>
<dbReference type="STRING" id="42251.A0A2T6ZJ51"/>
<dbReference type="OrthoDB" id="8954335at2759"/>
<keyword evidence="3" id="KW-0378">Hydrolase</keyword>
<evidence type="ECO:0000256" key="1">
    <source>
        <dbReference type="SAM" id="Coils"/>
    </source>
</evidence>
<proteinExistence type="predicted"/>
<dbReference type="SUPFAM" id="SSF52540">
    <property type="entry name" value="P-loop containing nucleoside triphosphate hydrolases"/>
    <property type="match status" value="1"/>
</dbReference>
<evidence type="ECO:0000313" key="3">
    <source>
        <dbReference type="EMBL" id="PUU75515.1"/>
    </source>
</evidence>
<dbReference type="GO" id="GO:0005525">
    <property type="term" value="F:GTP binding"/>
    <property type="evidence" value="ECO:0007669"/>
    <property type="project" value="InterPro"/>
</dbReference>
<dbReference type="AlphaFoldDB" id="A0A2T6ZJ51"/>
<protein>
    <submittedName>
        <fullName evidence="3">P-loop containing nucleoside triphosphate hydrolase protein</fullName>
    </submittedName>
</protein>
<keyword evidence="1" id="KW-0175">Coiled coil</keyword>
<dbReference type="GO" id="GO:0016787">
    <property type="term" value="F:hydrolase activity"/>
    <property type="evidence" value="ECO:0007669"/>
    <property type="project" value="UniProtKB-KW"/>
</dbReference>
<organism evidence="3 4">
    <name type="scientific">Tuber borchii</name>
    <name type="common">White truffle</name>
    <dbReference type="NCBI Taxonomy" id="42251"/>
    <lineage>
        <taxon>Eukaryota</taxon>
        <taxon>Fungi</taxon>
        <taxon>Dikarya</taxon>
        <taxon>Ascomycota</taxon>
        <taxon>Pezizomycotina</taxon>
        <taxon>Pezizomycetes</taxon>
        <taxon>Pezizales</taxon>
        <taxon>Tuberaceae</taxon>
        <taxon>Tuber</taxon>
    </lineage>
</organism>
<feature type="domain" description="G" evidence="2">
    <location>
        <begin position="13"/>
        <end position="77"/>
    </location>
</feature>
<dbReference type="Pfam" id="PF01926">
    <property type="entry name" value="MMR_HSR1"/>
    <property type="match status" value="1"/>
</dbReference>
<name>A0A2T6ZJ51_TUBBO</name>
<dbReference type="Gene3D" id="3.40.50.300">
    <property type="entry name" value="P-loop containing nucleotide triphosphate hydrolases"/>
    <property type="match status" value="1"/>
</dbReference>
<keyword evidence="4" id="KW-1185">Reference proteome</keyword>
<feature type="coiled-coil region" evidence="1">
    <location>
        <begin position="220"/>
        <end position="280"/>
    </location>
</feature>
<dbReference type="InterPro" id="IPR027417">
    <property type="entry name" value="P-loop_NTPase"/>
</dbReference>
<sequence>MPPEVIPGTEIIIAVMGVTGAGKSYFIREVTGNSEVEVSDRLYSCTRKAQPYSFEYAGAKITLVDTPGFDDTLRDDMEILQEIADWTSETYRNDRLLSGIIYLHSITDTRMTASAMRNLRTFQSLCGQEALENVLLTTTQWSSVNPVEGQVREDNLRVKGLWGGLIDKGATLQRFHGTKESGFELIHKLMSNTRKPLDIQVQIVKQNMTLLETNAGKCINEELIALEKKYEKEIDSLEKELQAIIEANGDEARRVLLEERARTQNKLEEAQAGMKLLAELHAAEVKKREVGEEARRSDKAVIAIATKDIAITADIAGVITSYKTRGRLIFDFSNHEEFESNTIEITINFKVNFLSRIRAFTKTSRVFDAGIDGTNYIILNGVYYQRKSGTPISVGSQEFVIFSQG</sequence>
<reference evidence="3 4" key="1">
    <citation type="submission" date="2017-04" db="EMBL/GenBank/DDBJ databases">
        <title>Draft genome sequence of Tuber borchii Vittad., a whitish edible truffle.</title>
        <authorList>
            <consortium name="DOE Joint Genome Institute"/>
            <person name="Murat C."/>
            <person name="Kuo A."/>
            <person name="Barry K.W."/>
            <person name="Clum A."/>
            <person name="Dockter R.B."/>
            <person name="Fauchery L."/>
            <person name="Iotti M."/>
            <person name="Kohler A."/>
            <person name="Labutti K."/>
            <person name="Lindquist E.A."/>
            <person name="Lipzen A."/>
            <person name="Ohm R.A."/>
            <person name="Wang M."/>
            <person name="Grigoriev I.V."/>
            <person name="Zambonelli A."/>
            <person name="Martin F.M."/>
        </authorList>
    </citation>
    <scope>NUCLEOTIDE SEQUENCE [LARGE SCALE GENOMIC DNA]</scope>
    <source>
        <strain evidence="3 4">Tbo3840</strain>
    </source>
</reference>